<dbReference type="InterPro" id="IPR001736">
    <property type="entry name" value="PLipase_D/transphosphatidylase"/>
</dbReference>
<dbReference type="EMBL" id="JBHTBS010000002">
    <property type="protein sequence ID" value="MFC7336802.1"/>
    <property type="molecule type" value="Genomic_DNA"/>
</dbReference>
<name>A0ABW2L3A7_9BACT</name>
<dbReference type="Gene3D" id="3.30.870.10">
    <property type="entry name" value="Endonuclease Chain A"/>
    <property type="match status" value="2"/>
</dbReference>
<dbReference type="SUPFAM" id="SSF56024">
    <property type="entry name" value="Phospholipase D/nuclease"/>
    <property type="match status" value="2"/>
</dbReference>
<protein>
    <submittedName>
        <fullName evidence="2">Phosphatidylserine/phosphatidylglycerophosphate/ cardiolipin synthase family protein</fullName>
    </submittedName>
</protein>
<dbReference type="SMART" id="SM00155">
    <property type="entry name" value="PLDc"/>
    <property type="match status" value="2"/>
</dbReference>
<dbReference type="CDD" id="cd09110">
    <property type="entry name" value="PLDc_CLS_1"/>
    <property type="match status" value="1"/>
</dbReference>
<feature type="domain" description="PLD phosphodiesterase" evidence="1">
    <location>
        <begin position="296"/>
        <end position="323"/>
    </location>
</feature>
<evidence type="ECO:0000313" key="3">
    <source>
        <dbReference type="Proteomes" id="UP001596472"/>
    </source>
</evidence>
<accession>A0ABW2L3A7</accession>
<organism evidence="2 3">
    <name type="scientific">Haloferula chungangensis</name>
    <dbReference type="NCBI Taxonomy" id="1048331"/>
    <lineage>
        <taxon>Bacteria</taxon>
        <taxon>Pseudomonadati</taxon>
        <taxon>Verrucomicrobiota</taxon>
        <taxon>Verrucomicrobiia</taxon>
        <taxon>Verrucomicrobiales</taxon>
        <taxon>Verrucomicrobiaceae</taxon>
        <taxon>Haloferula</taxon>
    </lineage>
</organism>
<sequence length="383" mass="43770">MHSDLHQNSSRNSLNFPHREGNRIETLVNGDEIFEAMLSAIREARDEILLETYIYWDGQIGRQFAESLAAASQRGVCVCVVIDAYGSTDLGEKLIELMREAGVKVHLHRPIEWLNLNKSNHRSHRKLMVVDGTIGFIGGVGIADEWTGEARNPNEWRDNHYRIEGPVVSDMHSLFFTHWESDDARDSSEPTTVTHPDESGHYRCQLVASDPLHEKCSFLDLYAKLLNGAQRRVRIISPYFVLNDEFLKLVEKTAERGVEIEIISAGQHNDKRVTRLASRHDWGGLLKAGVRIFEYNKTLIHVKLFLADDDQLLIGSANFDVRSMTLNEEASLLVTNRELASEHHQLFEDDLACAEEIHYDKWKSRPWTTKAFDSVSHCLRPML</sequence>
<dbReference type="PIRSF" id="PIRSF000850">
    <property type="entry name" value="Phospholipase_D_PSS"/>
    <property type="match status" value="1"/>
</dbReference>
<evidence type="ECO:0000313" key="2">
    <source>
        <dbReference type="EMBL" id="MFC7336802.1"/>
    </source>
</evidence>
<dbReference type="PANTHER" id="PTHR21248:SF22">
    <property type="entry name" value="PHOSPHOLIPASE D"/>
    <property type="match status" value="1"/>
</dbReference>
<keyword evidence="3" id="KW-1185">Reference proteome</keyword>
<dbReference type="PROSITE" id="PS50035">
    <property type="entry name" value="PLD"/>
    <property type="match status" value="2"/>
</dbReference>
<reference evidence="3" key="1">
    <citation type="journal article" date="2019" name="Int. J. Syst. Evol. Microbiol.">
        <title>The Global Catalogue of Microorganisms (GCM) 10K type strain sequencing project: providing services to taxonomists for standard genome sequencing and annotation.</title>
        <authorList>
            <consortium name="The Broad Institute Genomics Platform"/>
            <consortium name="The Broad Institute Genome Sequencing Center for Infectious Disease"/>
            <person name="Wu L."/>
            <person name="Ma J."/>
        </authorList>
    </citation>
    <scope>NUCLEOTIDE SEQUENCE [LARGE SCALE GENOMIC DNA]</scope>
    <source>
        <strain evidence="3">CGMCC 4.1467</strain>
    </source>
</reference>
<dbReference type="Pfam" id="PF13091">
    <property type="entry name" value="PLDc_2"/>
    <property type="match status" value="2"/>
</dbReference>
<evidence type="ECO:0000259" key="1">
    <source>
        <dbReference type="PROSITE" id="PS50035"/>
    </source>
</evidence>
<gene>
    <name evidence="2" type="ORF">ACFQY0_06415</name>
</gene>
<dbReference type="Proteomes" id="UP001596472">
    <property type="component" value="Unassembled WGS sequence"/>
</dbReference>
<proteinExistence type="predicted"/>
<feature type="domain" description="PLD phosphodiesterase" evidence="1">
    <location>
        <begin position="119"/>
        <end position="146"/>
    </location>
</feature>
<dbReference type="InterPro" id="IPR025202">
    <property type="entry name" value="PLD-like_dom"/>
</dbReference>
<dbReference type="RefSeq" id="WP_379710477.1">
    <property type="nucleotide sequence ID" value="NZ_JBHTBS010000002.1"/>
</dbReference>
<comment type="caution">
    <text evidence="2">The sequence shown here is derived from an EMBL/GenBank/DDBJ whole genome shotgun (WGS) entry which is preliminary data.</text>
</comment>
<dbReference type="CDD" id="cd09112">
    <property type="entry name" value="PLDc_CLS_2"/>
    <property type="match status" value="1"/>
</dbReference>
<dbReference type="PANTHER" id="PTHR21248">
    <property type="entry name" value="CARDIOLIPIN SYNTHASE"/>
    <property type="match status" value="1"/>
</dbReference>